<keyword evidence="4" id="KW-1003">Cell membrane</keyword>
<comment type="catalytic activity">
    <reaction evidence="1">
        <text>ATP + protein L-histidine = ADP + protein N-phospho-L-histidine.</text>
        <dbReference type="EC" id="2.7.13.3"/>
    </reaction>
</comment>
<dbReference type="PROSITE" id="PS50109">
    <property type="entry name" value="HIS_KIN"/>
    <property type="match status" value="1"/>
</dbReference>
<dbReference type="InterPro" id="IPR036890">
    <property type="entry name" value="HATPase_C_sf"/>
</dbReference>
<protein>
    <recommendedName>
        <fullName evidence="3">histidine kinase</fullName>
        <ecNumber evidence="3">2.7.13.3</ecNumber>
    </recommendedName>
</protein>
<dbReference type="GO" id="GO:0005524">
    <property type="term" value="F:ATP binding"/>
    <property type="evidence" value="ECO:0007669"/>
    <property type="project" value="UniProtKB-KW"/>
</dbReference>
<evidence type="ECO:0000256" key="7">
    <source>
        <dbReference type="ARBA" id="ARBA00022741"/>
    </source>
</evidence>
<sequence>AAGASGREQVCGVVAVLHDVTREKEISQMKNDFVSHVSHELKTPIASITAYSEMLTDGEADDEETRKEFYSVIQSQAERLNRLIEDILSISRIESGLVKVVKESVSLTILIEEQLQMIKSYAEDKNIKVISQKPIIFDQVYADKDMISQVIVNLLSNAVKYTKPGGSVEIKTEVDEIAALARVSVTDTGVGIPEDEADHVFDKFYRVDASKKQAKGTGLGLSLVKQIVEKVHNGRVFVKSKLGQGSTFGFELPLATA</sequence>
<dbReference type="Gene3D" id="3.30.565.10">
    <property type="entry name" value="Histidine kinase-like ATPase, C-terminal domain"/>
    <property type="match status" value="1"/>
</dbReference>
<feature type="domain" description="Histidine kinase" evidence="12">
    <location>
        <begin position="36"/>
        <end position="256"/>
    </location>
</feature>
<evidence type="ECO:0000256" key="9">
    <source>
        <dbReference type="ARBA" id="ARBA00022840"/>
    </source>
</evidence>
<dbReference type="PANTHER" id="PTHR43711">
    <property type="entry name" value="TWO-COMPONENT HISTIDINE KINASE"/>
    <property type="match status" value="1"/>
</dbReference>
<accession>X0WMM3</accession>
<dbReference type="AlphaFoldDB" id="X0WMM3"/>
<dbReference type="InterPro" id="IPR050736">
    <property type="entry name" value="Sensor_HK_Regulatory"/>
</dbReference>
<evidence type="ECO:0000313" key="13">
    <source>
        <dbReference type="EMBL" id="GAG25773.1"/>
    </source>
</evidence>
<evidence type="ECO:0000256" key="4">
    <source>
        <dbReference type="ARBA" id="ARBA00022475"/>
    </source>
</evidence>
<dbReference type="GO" id="GO:0000155">
    <property type="term" value="F:phosphorelay sensor kinase activity"/>
    <property type="evidence" value="ECO:0007669"/>
    <property type="project" value="InterPro"/>
</dbReference>
<evidence type="ECO:0000256" key="1">
    <source>
        <dbReference type="ARBA" id="ARBA00000085"/>
    </source>
</evidence>
<keyword evidence="5" id="KW-0597">Phosphoprotein</keyword>
<evidence type="ECO:0000259" key="12">
    <source>
        <dbReference type="PROSITE" id="PS50109"/>
    </source>
</evidence>
<evidence type="ECO:0000256" key="10">
    <source>
        <dbReference type="ARBA" id="ARBA00023012"/>
    </source>
</evidence>
<proteinExistence type="predicted"/>
<dbReference type="InterPro" id="IPR003661">
    <property type="entry name" value="HisK_dim/P_dom"/>
</dbReference>
<gene>
    <name evidence="13" type="ORF">S01H1_57350</name>
</gene>
<dbReference type="SUPFAM" id="SSF55874">
    <property type="entry name" value="ATPase domain of HSP90 chaperone/DNA topoisomerase II/histidine kinase"/>
    <property type="match status" value="1"/>
</dbReference>
<keyword evidence="9" id="KW-0067">ATP-binding</keyword>
<dbReference type="InterPro" id="IPR005467">
    <property type="entry name" value="His_kinase_dom"/>
</dbReference>
<comment type="caution">
    <text evidence="13">The sequence shown here is derived from an EMBL/GenBank/DDBJ whole genome shotgun (WGS) entry which is preliminary data.</text>
</comment>
<dbReference type="InterPro" id="IPR003594">
    <property type="entry name" value="HATPase_dom"/>
</dbReference>
<dbReference type="CDD" id="cd00082">
    <property type="entry name" value="HisKA"/>
    <property type="match status" value="1"/>
</dbReference>
<dbReference type="Pfam" id="PF00512">
    <property type="entry name" value="HisKA"/>
    <property type="match status" value="1"/>
</dbReference>
<dbReference type="Gene3D" id="1.10.287.130">
    <property type="match status" value="1"/>
</dbReference>
<dbReference type="GO" id="GO:0005886">
    <property type="term" value="C:plasma membrane"/>
    <property type="evidence" value="ECO:0007669"/>
    <property type="project" value="UniProtKB-SubCell"/>
</dbReference>
<keyword evidence="8" id="KW-0418">Kinase</keyword>
<evidence type="ECO:0000256" key="6">
    <source>
        <dbReference type="ARBA" id="ARBA00022679"/>
    </source>
</evidence>
<dbReference type="PANTHER" id="PTHR43711:SF31">
    <property type="entry name" value="HISTIDINE KINASE"/>
    <property type="match status" value="1"/>
</dbReference>
<dbReference type="SMART" id="SM00387">
    <property type="entry name" value="HATPase_c"/>
    <property type="match status" value="1"/>
</dbReference>
<dbReference type="InterPro" id="IPR004358">
    <property type="entry name" value="Sig_transdc_His_kin-like_C"/>
</dbReference>
<evidence type="ECO:0000256" key="8">
    <source>
        <dbReference type="ARBA" id="ARBA00022777"/>
    </source>
</evidence>
<keyword evidence="7" id="KW-0547">Nucleotide-binding</keyword>
<comment type="subcellular location">
    <subcellularLocation>
        <location evidence="2">Cell membrane</location>
    </subcellularLocation>
</comment>
<dbReference type="FunFam" id="3.30.565.10:FF:000023">
    <property type="entry name" value="PAS domain-containing sensor histidine kinase"/>
    <property type="match status" value="1"/>
</dbReference>
<dbReference type="FunFam" id="1.10.287.130:FF:000008">
    <property type="entry name" value="Two-component sensor histidine kinase"/>
    <property type="match status" value="1"/>
</dbReference>
<dbReference type="SUPFAM" id="SSF47384">
    <property type="entry name" value="Homodimeric domain of signal transducing histidine kinase"/>
    <property type="match status" value="1"/>
</dbReference>
<name>X0WMM3_9ZZZZ</name>
<dbReference type="Pfam" id="PF02518">
    <property type="entry name" value="HATPase_c"/>
    <property type="match status" value="1"/>
</dbReference>
<organism evidence="13">
    <name type="scientific">marine sediment metagenome</name>
    <dbReference type="NCBI Taxonomy" id="412755"/>
    <lineage>
        <taxon>unclassified sequences</taxon>
        <taxon>metagenomes</taxon>
        <taxon>ecological metagenomes</taxon>
    </lineage>
</organism>
<dbReference type="PRINTS" id="PR00344">
    <property type="entry name" value="BCTRLSENSOR"/>
</dbReference>
<keyword evidence="10" id="KW-0902">Two-component regulatory system</keyword>
<dbReference type="SMART" id="SM00388">
    <property type="entry name" value="HisKA"/>
    <property type="match status" value="1"/>
</dbReference>
<dbReference type="InterPro" id="IPR036097">
    <property type="entry name" value="HisK_dim/P_sf"/>
</dbReference>
<keyword evidence="11" id="KW-0472">Membrane</keyword>
<evidence type="ECO:0000256" key="2">
    <source>
        <dbReference type="ARBA" id="ARBA00004236"/>
    </source>
</evidence>
<dbReference type="EMBL" id="BARS01037395">
    <property type="protein sequence ID" value="GAG25773.1"/>
    <property type="molecule type" value="Genomic_DNA"/>
</dbReference>
<evidence type="ECO:0000256" key="11">
    <source>
        <dbReference type="ARBA" id="ARBA00023136"/>
    </source>
</evidence>
<feature type="non-terminal residue" evidence="13">
    <location>
        <position position="257"/>
    </location>
</feature>
<evidence type="ECO:0000256" key="3">
    <source>
        <dbReference type="ARBA" id="ARBA00012438"/>
    </source>
</evidence>
<reference evidence="13" key="1">
    <citation type="journal article" date="2014" name="Front. Microbiol.">
        <title>High frequency of phylogenetically diverse reductive dehalogenase-homologous genes in deep subseafloor sedimentary metagenomes.</title>
        <authorList>
            <person name="Kawai M."/>
            <person name="Futagami T."/>
            <person name="Toyoda A."/>
            <person name="Takaki Y."/>
            <person name="Nishi S."/>
            <person name="Hori S."/>
            <person name="Arai W."/>
            <person name="Tsubouchi T."/>
            <person name="Morono Y."/>
            <person name="Uchiyama I."/>
            <person name="Ito T."/>
            <person name="Fujiyama A."/>
            <person name="Inagaki F."/>
            <person name="Takami H."/>
        </authorList>
    </citation>
    <scope>NUCLEOTIDE SEQUENCE</scope>
    <source>
        <strain evidence="13">Expedition CK06-06</strain>
    </source>
</reference>
<keyword evidence="6" id="KW-0808">Transferase</keyword>
<evidence type="ECO:0000256" key="5">
    <source>
        <dbReference type="ARBA" id="ARBA00022553"/>
    </source>
</evidence>
<dbReference type="EC" id="2.7.13.3" evidence="3"/>
<feature type="non-terminal residue" evidence="13">
    <location>
        <position position="1"/>
    </location>
</feature>